<reference evidence="1 2" key="1">
    <citation type="journal article" date="2016" name="Nat. Commun.">
        <title>Thousands of microbial genomes shed light on interconnected biogeochemical processes in an aquifer system.</title>
        <authorList>
            <person name="Anantharaman K."/>
            <person name="Brown C.T."/>
            <person name="Hug L.A."/>
            <person name="Sharon I."/>
            <person name="Castelle C.J."/>
            <person name="Probst A.J."/>
            <person name="Thomas B.C."/>
            <person name="Singh A."/>
            <person name="Wilkins M.J."/>
            <person name="Karaoz U."/>
            <person name="Brodie E.L."/>
            <person name="Williams K.H."/>
            <person name="Hubbard S.S."/>
            <person name="Banfield J.F."/>
        </authorList>
    </citation>
    <scope>NUCLEOTIDE SEQUENCE [LARGE SCALE GENOMIC DNA]</scope>
</reference>
<organism evidence="1 2">
    <name type="scientific">Candidatus Azambacteria bacterium RBG_16_47_10</name>
    <dbReference type="NCBI Taxonomy" id="1797292"/>
    <lineage>
        <taxon>Bacteria</taxon>
        <taxon>Candidatus Azamiibacteriota</taxon>
    </lineage>
</organism>
<dbReference type="AlphaFoldDB" id="A0A1F5B069"/>
<name>A0A1F5B069_9BACT</name>
<proteinExistence type="predicted"/>
<accession>A0A1F5B069</accession>
<evidence type="ECO:0000313" key="1">
    <source>
        <dbReference type="EMBL" id="OGD24025.1"/>
    </source>
</evidence>
<gene>
    <name evidence="1" type="ORF">A2Z10_00105</name>
</gene>
<dbReference type="EMBL" id="MEYI01000018">
    <property type="protein sequence ID" value="OGD24025.1"/>
    <property type="molecule type" value="Genomic_DNA"/>
</dbReference>
<protein>
    <submittedName>
        <fullName evidence="1">Uncharacterized protein</fullName>
    </submittedName>
</protein>
<comment type="caution">
    <text evidence="1">The sequence shown here is derived from an EMBL/GenBank/DDBJ whole genome shotgun (WGS) entry which is preliminary data.</text>
</comment>
<evidence type="ECO:0000313" key="2">
    <source>
        <dbReference type="Proteomes" id="UP000176639"/>
    </source>
</evidence>
<sequence>MKRFLMRFFPIRAKSVDEFVDLVRTAGCGTVQITPVERNIGMPGPAGCSLFVWVPAGNECIGTERYVLYSARMPQGREIRHYYGRTVRYEEAGVLRDHVAHEQDAARVFFEAERQAQWLRRMLPGVVVEECSITGIPITAATRREYHRIAAEYGVTPPTGHV</sequence>
<dbReference type="Proteomes" id="UP000176639">
    <property type="component" value="Unassembled WGS sequence"/>
</dbReference>